<dbReference type="PROSITE" id="PS50181">
    <property type="entry name" value="FBOX"/>
    <property type="match status" value="1"/>
</dbReference>
<dbReference type="EMBL" id="CP063409">
    <property type="protein sequence ID" value="QSZ34673.1"/>
    <property type="molecule type" value="Genomic_DNA"/>
</dbReference>
<dbReference type="InterPro" id="IPR036047">
    <property type="entry name" value="F-box-like_dom_sf"/>
</dbReference>
<evidence type="ECO:0000313" key="3">
    <source>
        <dbReference type="Proteomes" id="UP000672032"/>
    </source>
</evidence>
<dbReference type="InterPro" id="IPR001810">
    <property type="entry name" value="F-box_dom"/>
</dbReference>
<evidence type="ECO:0000313" key="2">
    <source>
        <dbReference type="EMBL" id="QSZ34673.1"/>
    </source>
</evidence>
<feature type="domain" description="F-box" evidence="1">
    <location>
        <begin position="275"/>
        <end position="319"/>
    </location>
</feature>
<dbReference type="SMART" id="SM00256">
    <property type="entry name" value="FBOX"/>
    <property type="match status" value="1"/>
</dbReference>
<organism evidence="2 3">
    <name type="scientific">Monilinia vaccinii-corymbosi</name>
    <dbReference type="NCBI Taxonomy" id="61207"/>
    <lineage>
        <taxon>Eukaryota</taxon>
        <taxon>Fungi</taxon>
        <taxon>Dikarya</taxon>
        <taxon>Ascomycota</taxon>
        <taxon>Pezizomycotina</taxon>
        <taxon>Leotiomycetes</taxon>
        <taxon>Helotiales</taxon>
        <taxon>Sclerotiniaceae</taxon>
        <taxon>Monilinia</taxon>
    </lineage>
</organism>
<proteinExistence type="predicted"/>
<evidence type="ECO:0000259" key="1">
    <source>
        <dbReference type="PROSITE" id="PS50181"/>
    </source>
</evidence>
<keyword evidence="3" id="KW-1185">Reference proteome</keyword>
<protein>
    <recommendedName>
        <fullName evidence="1">F-box domain-containing protein</fullName>
    </recommendedName>
</protein>
<gene>
    <name evidence="2" type="ORF">DSL72_007527</name>
</gene>
<dbReference type="Pfam" id="PF00646">
    <property type="entry name" value="F-box"/>
    <property type="match status" value="1"/>
</dbReference>
<dbReference type="OrthoDB" id="6612291at2759"/>
<dbReference type="SUPFAM" id="SSF81383">
    <property type="entry name" value="F-box domain"/>
    <property type="match status" value="1"/>
</dbReference>
<reference evidence="2" key="1">
    <citation type="submission" date="2020-10" db="EMBL/GenBank/DDBJ databases">
        <title>Genome Sequence of Monilinia vaccinii-corymbosi Sheds Light on Mummy Berry Disease Infection of Blueberry and Mating Type.</title>
        <authorList>
            <person name="Yow A.G."/>
            <person name="Zhang Y."/>
            <person name="Bansal K."/>
            <person name="Eacker S.M."/>
            <person name="Sullivan S."/>
            <person name="Liachko I."/>
            <person name="Cubeta M.A."/>
            <person name="Rollins J.A."/>
            <person name="Ashrafi H."/>
        </authorList>
    </citation>
    <scope>NUCLEOTIDE SEQUENCE</scope>
    <source>
        <strain evidence="2">RL-1</strain>
    </source>
</reference>
<name>A0A8A3PI12_9HELO</name>
<accession>A0A8A3PI12</accession>
<sequence>MGYYESSCQICGVSFNLTRCRTVDEPGEPGWGYLSGNCRAGDPYSCFQVVEKQGHPGISSGRVRHVHISGLGCVFTGGYSGHRVSAEQMKDMNLCRHILIKPKDILEEEDAPDYEKCSEFFLTNQSSYKWDYFQPGNFPRHRYGVRAFLPRNCLALDDTGGNYGVPVHDACWKIFEHVSKRRLGRVDLQGFMALWYRSACGECGFQNLGHQPILTECKQKWWCHVPGTEYLASNPYSIPGFSAMMLRGYEYTHDGEGAYDGRFFKKPLQLYPNTTDPFRKLPTELKDMVLLELETKDIKSLRLVSRAFSQLSQRLYRHLIVKEMPWFWEIDDIRQKTIRESRKNFLSDYGEALFQLEAVETDQDYRQYVEDCVALKPQSLNWKSVYDRLQLLRKVNLGVRNRMRVWVLAERITERIGKLRGKQSAEGDDDLGDEDDLLQVQPTQEEIDSGLVTHGVVCTSCQR</sequence>
<dbReference type="Proteomes" id="UP000672032">
    <property type="component" value="Chromosome 5"/>
</dbReference>
<dbReference type="AlphaFoldDB" id="A0A8A3PI12"/>